<evidence type="ECO:0000256" key="1">
    <source>
        <dbReference type="ARBA" id="ARBA00023277"/>
    </source>
</evidence>
<dbReference type="SUPFAM" id="SSF48208">
    <property type="entry name" value="Six-hairpin glycosidases"/>
    <property type="match status" value="1"/>
</dbReference>
<evidence type="ECO:0000313" key="4">
    <source>
        <dbReference type="EMBL" id="GAG35372.1"/>
    </source>
</evidence>
<keyword evidence="1" id="KW-0119">Carbohydrate metabolism</keyword>
<dbReference type="InterPro" id="IPR001701">
    <property type="entry name" value="Glyco_hydro_9"/>
</dbReference>
<evidence type="ECO:0000256" key="2">
    <source>
        <dbReference type="ARBA" id="ARBA00023326"/>
    </source>
</evidence>
<dbReference type="InterPro" id="IPR012341">
    <property type="entry name" value="6hp_glycosidase-like_sf"/>
</dbReference>
<feature type="domain" description="Glycoside hydrolase family 9" evidence="3">
    <location>
        <begin position="22"/>
        <end position="200"/>
    </location>
</feature>
<dbReference type="EMBL" id="BARS01040403">
    <property type="protein sequence ID" value="GAG35372.1"/>
    <property type="molecule type" value="Genomic_DNA"/>
</dbReference>
<accession>X0XJ33</accession>
<protein>
    <recommendedName>
        <fullName evidence="3">Glycoside hydrolase family 9 domain-containing protein</fullName>
    </recommendedName>
</protein>
<dbReference type="InterPro" id="IPR008928">
    <property type="entry name" value="6-hairpin_glycosidase_sf"/>
</dbReference>
<organism evidence="4">
    <name type="scientific">marine sediment metagenome</name>
    <dbReference type="NCBI Taxonomy" id="412755"/>
    <lineage>
        <taxon>unclassified sequences</taxon>
        <taxon>metagenomes</taxon>
        <taxon>ecological metagenomes</taxon>
    </lineage>
</organism>
<evidence type="ECO:0000259" key="3">
    <source>
        <dbReference type="Pfam" id="PF00759"/>
    </source>
</evidence>
<gene>
    <name evidence="4" type="ORF">S01H1_61598</name>
</gene>
<dbReference type="Gene3D" id="1.50.10.10">
    <property type="match status" value="1"/>
</dbReference>
<reference evidence="4" key="1">
    <citation type="journal article" date="2014" name="Front. Microbiol.">
        <title>High frequency of phylogenetically diverse reductive dehalogenase-homologous genes in deep subseafloor sedimentary metagenomes.</title>
        <authorList>
            <person name="Kawai M."/>
            <person name="Futagami T."/>
            <person name="Toyoda A."/>
            <person name="Takaki Y."/>
            <person name="Nishi S."/>
            <person name="Hori S."/>
            <person name="Arai W."/>
            <person name="Tsubouchi T."/>
            <person name="Morono Y."/>
            <person name="Uchiyama I."/>
            <person name="Ito T."/>
            <person name="Fujiyama A."/>
            <person name="Inagaki F."/>
            <person name="Takami H."/>
        </authorList>
    </citation>
    <scope>NUCLEOTIDE SEQUENCE</scope>
    <source>
        <strain evidence="4">Expedition CK06-06</strain>
    </source>
</reference>
<dbReference type="Pfam" id="PF00759">
    <property type="entry name" value="Glyco_hydro_9"/>
    <property type="match status" value="1"/>
</dbReference>
<sequence>MDRAVDLSKPEYEERRNSYLWLETGLLMTDIELHQVTNDQKYRNDAKQRVRNLLAFQDAEGWFYFDEAKTSGKYTECRFHLFALYEFLKHNPDSEIKQRIQSAFKRWADYNMQFAGFSSFGQIGGIEEDGRVRNLYQSNHRNRRVGAFAWGLATAAILLEEPKYLEAAQRQIQWIVGLNPADVSMMAGVGKGPGCYHHRYCFMEGCEDGVVPGG</sequence>
<dbReference type="GO" id="GO:0004553">
    <property type="term" value="F:hydrolase activity, hydrolyzing O-glycosyl compounds"/>
    <property type="evidence" value="ECO:0007669"/>
    <property type="project" value="InterPro"/>
</dbReference>
<proteinExistence type="predicted"/>
<keyword evidence="2" id="KW-0624">Polysaccharide degradation</keyword>
<dbReference type="GO" id="GO:0000272">
    <property type="term" value="P:polysaccharide catabolic process"/>
    <property type="evidence" value="ECO:0007669"/>
    <property type="project" value="UniProtKB-KW"/>
</dbReference>
<dbReference type="AlphaFoldDB" id="X0XJ33"/>
<comment type="caution">
    <text evidence="4">The sequence shown here is derived from an EMBL/GenBank/DDBJ whole genome shotgun (WGS) entry which is preliminary data.</text>
</comment>
<feature type="non-terminal residue" evidence="4">
    <location>
        <position position="214"/>
    </location>
</feature>
<name>X0XJ33_9ZZZZ</name>